<proteinExistence type="predicted"/>
<name>A0A381PBA1_9ZZZZ</name>
<evidence type="ECO:0000313" key="1">
    <source>
        <dbReference type="EMBL" id="SUZ64220.1"/>
    </source>
</evidence>
<accession>A0A381PBA1</accession>
<evidence type="ECO:0008006" key="2">
    <source>
        <dbReference type="Google" id="ProtNLM"/>
    </source>
</evidence>
<organism evidence="1">
    <name type="scientific">marine metagenome</name>
    <dbReference type="NCBI Taxonomy" id="408172"/>
    <lineage>
        <taxon>unclassified sequences</taxon>
        <taxon>metagenomes</taxon>
        <taxon>ecological metagenomes</taxon>
    </lineage>
</organism>
<sequence length="88" mass="9465">MDRSRFGETVQIVKKPSDLASAEADLILVDLSGREVLDYLPPGSRVIGFAPHIDADTLRAAVAGGCAEALPRSVFFKRLPALIGREDD</sequence>
<protein>
    <recommendedName>
        <fullName evidence="2">Response regulatory domain-containing protein</fullName>
    </recommendedName>
</protein>
<dbReference type="EMBL" id="UINC01000928">
    <property type="protein sequence ID" value="SUZ64220.1"/>
    <property type="molecule type" value="Genomic_DNA"/>
</dbReference>
<reference evidence="1" key="1">
    <citation type="submission" date="2018-05" db="EMBL/GenBank/DDBJ databases">
        <authorList>
            <person name="Lanie J.A."/>
            <person name="Ng W.-L."/>
            <person name="Kazmierczak K.M."/>
            <person name="Andrzejewski T.M."/>
            <person name="Davidsen T.M."/>
            <person name="Wayne K.J."/>
            <person name="Tettelin H."/>
            <person name="Glass J.I."/>
            <person name="Rusch D."/>
            <person name="Podicherti R."/>
            <person name="Tsui H.-C.T."/>
            <person name="Winkler M.E."/>
        </authorList>
    </citation>
    <scope>NUCLEOTIDE SEQUENCE</scope>
</reference>
<gene>
    <name evidence="1" type="ORF">METZ01_LOCUS17074</name>
</gene>
<dbReference type="AlphaFoldDB" id="A0A381PBA1"/>